<evidence type="ECO:0000256" key="10">
    <source>
        <dbReference type="ARBA" id="ARBA00023136"/>
    </source>
</evidence>
<feature type="transmembrane region" description="Helical" evidence="12">
    <location>
        <begin position="297"/>
        <end position="314"/>
    </location>
</feature>
<gene>
    <name evidence="13" type="ORF">Thimo_0504</name>
</gene>
<dbReference type="KEGG" id="tmb:Thimo_0504"/>
<evidence type="ECO:0000256" key="9">
    <source>
        <dbReference type="ARBA" id="ARBA00022989"/>
    </source>
</evidence>
<accession>L0GVN2</accession>
<dbReference type="PATRIC" id="fig|765912.4.peg.489"/>
<reference evidence="13 14" key="1">
    <citation type="submission" date="2011-09" db="EMBL/GenBank/DDBJ databases">
        <title>Complete sequence of chromosome of Thioflavicoccus mobilis 8321.</title>
        <authorList>
            <consortium name="US DOE Joint Genome Institute"/>
            <person name="Lucas S."/>
            <person name="Han J."/>
            <person name="Lapidus A."/>
            <person name="Cheng J.-F."/>
            <person name="Goodwin L."/>
            <person name="Pitluck S."/>
            <person name="Peters L."/>
            <person name="Ovchinnikova G."/>
            <person name="Lu M."/>
            <person name="Detter J.C."/>
            <person name="Han C."/>
            <person name="Tapia R."/>
            <person name="Land M."/>
            <person name="Hauser L."/>
            <person name="Kyrpides N."/>
            <person name="Ivanova N."/>
            <person name="Pagani I."/>
            <person name="Vogl K."/>
            <person name="Liu Z."/>
            <person name="Imhoff J."/>
            <person name="Thiel V."/>
            <person name="Frigaard N.-U."/>
            <person name="Bryant D."/>
            <person name="Woyke T."/>
        </authorList>
    </citation>
    <scope>NUCLEOTIDE SEQUENCE [LARGE SCALE GENOMIC DNA]</scope>
    <source>
        <strain evidence="13 14">8321</strain>
    </source>
</reference>
<dbReference type="RefSeq" id="WP_015279507.1">
    <property type="nucleotide sequence ID" value="NC_019940.1"/>
</dbReference>
<dbReference type="eggNOG" id="COG0795">
    <property type="taxonomic scope" value="Bacteria"/>
</dbReference>
<keyword evidence="5" id="KW-0813">Transport</keyword>
<keyword evidence="14" id="KW-1185">Reference proteome</keyword>
<dbReference type="GO" id="GO:0055085">
    <property type="term" value="P:transmembrane transport"/>
    <property type="evidence" value="ECO:0007669"/>
    <property type="project" value="InterPro"/>
</dbReference>
<keyword evidence="8 12" id="KW-0812">Transmembrane</keyword>
<evidence type="ECO:0000256" key="4">
    <source>
        <dbReference type="ARBA" id="ARBA00014213"/>
    </source>
</evidence>
<evidence type="ECO:0000256" key="12">
    <source>
        <dbReference type="SAM" id="Phobius"/>
    </source>
</evidence>
<comment type="subunit">
    <text evidence="11">Component of the lipopolysaccharide transport and assembly complex. The LptBFG transporter is composed of two ATP-binding proteins (LptB) and two transmembrane proteins (LptF and LptG).</text>
</comment>
<feature type="transmembrane region" description="Helical" evidence="12">
    <location>
        <begin position="334"/>
        <end position="355"/>
    </location>
</feature>
<dbReference type="Pfam" id="PF03739">
    <property type="entry name" value="LptF_LptG"/>
    <property type="match status" value="1"/>
</dbReference>
<evidence type="ECO:0000256" key="2">
    <source>
        <dbReference type="ARBA" id="ARBA00004429"/>
    </source>
</evidence>
<dbReference type="PANTHER" id="PTHR33529">
    <property type="entry name" value="SLR0882 PROTEIN-RELATED"/>
    <property type="match status" value="1"/>
</dbReference>
<dbReference type="GO" id="GO:0015920">
    <property type="term" value="P:lipopolysaccharide transport"/>
    <property type="evidence" value="ECO:0007669"/>
    <property type="project" value="TreeGrafter"/>
</dbReference>
<name>L0GVN2_9GAMM</name>
<evidence type="ECO:0000256" key="3">
    <source>
        <dbReference type="ARBA" id="ARBA00007725"/>
    </source>
</evidence>
<organism evidence="13 14">
    <name type="scientific">Thioflavicoccus mobilis 8321</name>
    <dbReference type="NCBI Taxonomy" id="765912"/>
    <lineage>
        <taxon>Bacteria</taxon>
        <taxon>Pseudomonadati</taxon>
        <taxon>Pseudomonadota</taxon>
        <taxon>Gammaproteobacteria</taxon>
        <taxon>Chromatiales</taxon>
        <taxon>Chromatiaceae</taxon>
        <taxon>Thioflavicoccus</taxon>
    </lineage>
</organism>
<dbReference type="Proteomes" id="UP000010816">
    <property type="component" value="Chromosome"/>
</dbReference>
<feature type="transmembrane region" description="Helical" evidence="12">
    <location>
        <begin position="100"/>
        <end position="120"/>
    </location>
</feature>
<feature type="transmembrane region" description="Helical" evidence="12">
    <location>
        <begin position="272"/>
        <end position="290"/>
    </location>
</feature>
<feature type="transmembrane region" description="Helical" evidence="12">
    <location>
        <begin position="12"/>
        <end position="37"/>
    </location>
</feature>
<feature type="transmembrane region" description="Helical" evidence="12">
    <location>
        <begin position="57"/>
        <end position="79"/>
    </location>
</feature>
<evidence type="ECO:0000256" key="1">
    <source>
        <dbReference type="ARBA" id="ARBA00002265"/>
    </source>
</evidence>
<keyword evidence="6" id="KW-1003">Cell membrane</keyword>
<dbReference type="InterPro" id="IPR005495">
    <property type="entry name" value="LptG/LptF_permease"/>
</dbReference>
<dbReference type="AlphaFoldDB" id="L0GVN2"/>
<evidence type="ECO:0000313" key="13">
    <source>
        <dbReference type="EMBL" id="AGA89359.1"/>
    </source>
</evidence>
<evidence type="ECO:0000256" key="6">
    <source>
        <dbReference type="ARBA" id="ARBA00022475"/>
    </source>
</evidence>
<evidence type="ECO:0000256" key="5">
    <source>
        <dbReference type="ARBA" id="ARBA00022448"/>
    </source>
</evidence>
<protein>
    <recommendedName>
        <fullName evidence="4">Lipopolysaccharide export system permease protein LptF</fullName>
    </recommendedName>
</protein>
<dbReference type="HOGENOM" id="CLU_028799_0_1_6"/>
<comment type="subcellular location">
    <subcellularLocation>
        <location evidence="2">Cell inner membrane</location>
        <topology evidence="2">Multi-pass membrane protein</topology>
    </subcellularLocation>
</comment>
<keyword evidence="7" id="KW-0997">Cell inner membrane</keyword>
<dbReference type="STRING" id="765912.Thimo_0504"/>
<dbReference type="OrthoDB" id="9778062at2"/>
<dbReference type="NCBIfam" id="TIGR04407">
    <property type="entry name" value="LptF_YjgP"/>
    <property type="match status" value="1"/>
</dbReference>
<comment type="similarity">
    <text evidence="3">Belongs to the LptF/LptG family.</text>
</comment>
<evidence type="ECO:0000256" key="7">
    <source>
        <dbReference type="ARBA" id="ARBA00022519"/>
    </source>
</evidence>
<sequence>MLRIIDRYLILEVLKAFVAVSAVLMLVVVSMLLLRVLEEANLGALNSGLVLRFLSLEFSRALSSLLAPAFFLAILVAYGRMSRDSEMIAFWAGGVGPGRLYRALIYVAVPLALLTAWTALDLKPWVVREIQLVRVQQKDQGAQIAGLQAGRFYQQFDGDVTLYIGEIDDQRRLRHVFIHDRRGSVERLVLSDIGYYQMDEATGDHLVTLLNGRRYDGRPGAADYSIGEFETYRVWIEARTAKLYGHKRSLMPTGELIGSDDPQDRAELENRLADPLAILTLAIIAVPLGIGSPRQRGTARILLAFLTYFSFFNLQRLAETWLGQGVTPLWLGSLWYQPLIMSIVFGILLSDSYWLKRLQRRLGFAKAPSGI</sequence>
<proteinExistence type="inferred from homology"/>
<evidence type="ECO:0000256" key="11">
    <source>
        <dbReference type="ARBA" id="ARBA00026081"/>
    </source>
</evidence>
<comment type="function">
    <text evidence="1">Part of the ABC transporter complex LptBFG involved in the translocation of lipopolysaccharide (LPS) from the inner membrane to the outer membrane.</text>
</comment>
<dbReference type="GO" id="GO:0043190">
    <property type="term" value="C:ATP-binding cassette (ABC) transporter complex"/>
    <property type="evidence" value="ECO:0007669"/>
    <property type="project" value="InterPro"/>
</dbReference>
<dbReference type="EMBL" id="CP003051">
    <property type="protein sequence ID" value="AGA89359.1"/>
    <property type="molecule type" value="Genomic_DNA"/>
</dbReference>
<dbReference type="PANTHER" id="PTHR33529:SF7">
    <property type="entry name" value="LIPOPOLYSACCHARIDE EXPORT SYSTEM PERMEASE PROTEIN LPTF"/>
    <property type="match status" value="1"/>
</dbReference>
<evidence type="ECO:0000313" key="14">
    <source>
        <dbReference type="Proteomes" id="UP000010816"/>
    </source>
</evidence>
<evidence type="ECO:0000256" key="8">
    <source>
        <dbReference type="ARBA" id="ARBA00022692"/>
    </source>
</evidence>
<keyword evidence="10 12" id="KW-0472">Membrane</keyword>
<keyword evidence="9 12" id="KW-1133">Transmembrane helix</keyword>
<dbReference type="InterPro" id="IPR030922">
    <property type="entry name" value="LptF"/>
</dbReference>